<dbReference type="HOGENOM" id="CLU_011811_0_0_1"/>
<dbReference type="PROSITE" id="PS50089">
    <property type="entry name" value="ZF_RING_2"/>
    <property type="match status" value="1"/>
</dbReference>
<dbReference type="InterPro" id="IPR027370">
    <property type="entry name" value="Znf-RING_euk"/>
</dbReference>
<dbReference type="Gene3D" id="3.30.40.10">
    <property type="entry name" value="Zinc/RING finger domain, C3HC4 (zinc finger)"/>
    <property type="match status" value="1"/>
</dbReference>
<dbReference type="PANTHER" id="PTHR12983:SF9">
    <property type="entry name" value="E3 UBIQUITIN-PROTEIN LIGASE RNF10"/>
    <property type="match status" value="1"/>
</dbReference>
<dbReference type="OMA" id="PRWKKCP"/>
<dbReference type="GO" id="GO:0000976">
    <property type="term" value="F:transcription cis-regulatory region binding"/>
    <property type="evidence" value="ECO:0007669"/>
    <property type="project" value="TreeGrafter"/>
</dbReference>
<reference evidence="10" key="2">
    <citation type="submission" date="2012-08" db="EMBL/GenBank/DDBJ databases">
        <title>Genome sequence of Kazachstania naganishii.</title>
        <authorList>
            <person name="Gordon J.L."/>
            <person name="Armisen D."/>
            <person name="Proux-Wera E."/>
            <person name="OhEigeartaigh S.S."/>
            <person name="Byrne K.P."/>
            <person name="Wolfe K.H."/>
        </authorList>
    </citation>
    <scope>NUCLEOTIDE SEQUENCE [LARGE SCALE GENOMIC DNA]</scope>
    <source>
        <strain evidence="10">ATCC MYA-139 / BCRC 22969 / CBS 8797 / CCRC 22969 / KCTC 17520 / NBRC 10181 / NCYC 3082</strain>
    </source>
</reference>
<name>J7S443_HUIN7</name>
<dbReference type="InterPro" id="IPR039739">
    <property type="entry name" value="MAG2/RNF10"/>
</dbReference>
<dbReference type="Proteomes" id="UP000006310">
    <property type="component" value="Chromosome 2"/>
</dbReference>
<dbReference type="PROSITE" id="PS00518">
    <property type="entry name" value="ZF_RING_1"/>
    <property type="match status" value="1"/>
</dbReference>
<gene>
    <name evidence="9" type="primary">KNAG0B06460</name>
    <name evidence="9" type="ordered locus">KNAG_0B06460</name>
</gene>
<dbReference type="GO" id="GO:0061630">
    <property type="term" value="F:ubiquitin protein ligase activity"/>
    <property type="evidence" value="ECO:0007669"/>
    <property type="project" value="EnsemblFungi"/>
</dbReference>
<dbReference type="RefSeq" id="XP_022463320.1">
    <property type="nucleotide sequence ID" value="XM_022606645.1"/>
</dbReference>
<evidence type="ECO:0000256" key="6">
    <source>
        <dbReference type="PROSITE-ProRule" id="PRU00175"/>
    </source>
</evidence>
<sequence length="654" mass="75343">MSSVNSGQVNNSTKSMSDEKKPTTIPGDQSRLVKEQNRQTNRRTSTERAMSSKDVRERGKGGGRQRTGQYKRQQKTFDGSNPYQHEQALDFSLQEELANGSFKAQGRKAKLSINHLLDFQLPEVEKSNERRRANFSRRRISDSEHISLTGDAFINVNYRLLVKEGHEYQEQDHNPNAIVPDDLTVRIIVPRGQNCPICLCDEPVAPQMVTCGHIFCRSCLINFFSVEEVIKNNETGHVKKRKYKDCPLCNNIVRPQRVKNVLYETLYAENQKPRPGKEINLKLMCRPLESMLALPIVLNIDPCSVGNIPDITMTEASKYAKIMKCDLQYTLHLLDNDINAIKTQYEIDHAMYNESDKFSNLAIEQINDEISQLLSTSEEIPGETTLSKGLFQLNLGDQNTMIYDDKTAFFFYQTSFDTSTKYFLSPLDIKILLAIFESYSNFPPDLNVTLENVHYGNIVTESLIRRYKYMGHLALGTEIAYVDLDWRKIDFVSRETLSQFNSELKQRRRQFTIKKQKEDKMKKLYEVKLEEEQAAFYKSERADYVSYVDSAEFQKLMNSEVMLDSLAGAKDRHVLDKEEKHKNRTYRENTVWGTSIQRISDEKTSKENEEFTAMLLQRMQENSAESSGFEPTSAGTDKSQKKKKKKGKVLLFST</sequence>
<feature type="compositionally biased region" description="Basic and acidic residues" evidence="7">
    <location>
        <begin position="44"/>
        <end position="60"/>
    </location>
</feature>
<dbReference type="InterPro" id="IPR017907">
    <property type="entry name" value="Znf_RING_CS"/>
</dbReference>
<dbReference type="KEGG" id="kng:KNAG_0B06460"/>
<dbReference type="PANTHER" id="PTHR12983">
    <property type="entry name" value="RING FINGER 10 FAMILY MEMBER"/>
    <property type="match status" value="1"/>
</dbReference>
<evidence type="ECO:0000256" key="4">
    <source>
        <dbReference type="ARBA" id="ARBA00022771"/>
    </source>
</evidence>
<dbReference type="Pfam" id="PF13445">
    <property type="entry name" value="zf-RING_UBOX"/>
    <property type="match status" value="1"/>
</dbReference>
<evidence type="ECO:0000256" key="5">
    <source>
        <dbReference type="ARBA" id="ARBA00022833"/>
    </source>
</evidence>
<dbReference type="OrthoDB" id="302966at2759"/>
<accession>J7S443</accession>
<evidence type="ECO:0000256" key="1">
    <source>
        <dbReference type="ARBA" id="ARBA00004496"/>
    </source>
</evidence>
<dbReference type="InterPro" id="IPR001841">
    <property type="entry name" value="Znf_RING"/>
</dbReference>
<organism evidence="9 10">
    <name type="scientific">Huiozyma naganishii (strain ATCC MYA-139 / BCRC 22969 / CBS 8797 / KCTC 17520 / NBRC 10181 / NCYC 3082 / Yp74L-3)</name>
    <name type="common">Yeast</name>
    <name type="synonym">Kazachstania naganishii</name>
    <dbReference type="NCBI Taxonomy" id="1071383"/>
    <lineage>
        <taxon>Eukaryota</taxon>
        <taxon>Fungi</taxon>
        <taxon>Dikarya</taxon>
        <taxon>Ascomycota</taxon>
        <taxon>Saccharomycotina</taxon>
        <taxon>Saccharomycetes</taxon>
        <taxon>Saccharomycetales</taxon>
        <taxon>Saccharomycetaceae</taxon>
        <taxon>Huiozyma</taxon>
    </lineage>
</organism>
<evidence type="ECO:0000256" key="2">
    <source>
        <dbReference type="ARBA" id="ARBA00022490"/>
    </source>
</evidence>
<feature type="domain" description="RING-type" evidence="8">
    <location>
        <begin position="195"/>
        <end position="250"/>
    </location>
</feature>
<feature type="compositionally biased region" description="Polar residues" evidence="7">
    <location>
        <begin position="619"/>
        <end position="637"/>
    </location>
</feature>
<comment type="subcellular location">
    <subcellularLocation>
        <location evidence="1">Cytoplasm</location>
    </subcellularLocation>
</comment>
<dbReference type="GeneID" id="34524724"/>
<evidence type="ECO:0000256" key="3">
    <source>
        <dbReference type="ARBA" id="ARBA00022723"/>
    </source>
</evidence>
<dbReference type="AlphaFoldDB" id="J7S443"/>
<keyword evidence="10" id="KW-1185">Reference proteome</keyword>
<evidence type="ECO:0000313" key="9">
    <source>
        <dbReference type="EMBL" id="CCK69074.1"/>
    </source>
</evidence>
<reference evidence="9 10" key="1">
    <citation type="journal article" date="2011" name="Proc. Natl. Acad. Sci. U.S.A.">
        <title>Evolutionary erosion of yeast sex chromosomes by mating-type switching accidents.</title>
        <authorList>
            <person name="Gordon J.L."/>
            <person name="Armisen D."/>
            <person name="Proux-Wera E."/>
            <person name="Oheigeartaigh S.S."/>
            <person name="Byrne K.P."/>
            <person name="Wolfe K.H."/>
        </authorList>
    </citation>
    <scope>NUCLEOTIDE SEQUENCE [LARGE SCALE GENOMIC DNA]</scope>
    <source>
        <strain evidence="10">ATCC MYA-139 / BCRC 22969 / CBS 8797 / CCRC 22969 / KCTC 17520 / NBRC 10181 / NCYC 3082</strain>
    </source>
</reference>
<evidence type="ECO:0000259" key="8">
    <source>
        <dbReference type="PROSITE" id="PS50089"/>
    </source>
</evidence>
<dbReference type="GO" id="GO:0006513">
    <property type="term" value="P:protein monoubiquitination"/>
    <property type="evidence" value="ECO:0007669"/>
    <property type="project" value="EnsemblFungi"/>
</dbReference>
<feature type="region of interest" description="Disordered" evidence="7">
    <location>
        <begin position="617"/>
        <end position="654"/>
    </location>
</feature>
<feature type="compositionally biased region" description="Polar residues" evidence="7">
    <location>
        <begin position="1"/>
        <end position="15"/>
    </location>
</feature>
<dbReference type="eggNOG" id="KOG2164">
    <property type="taxonomic scope" value="Eukaryota"/>
</dbReference>
<keyword evidence="5" id="KW-0862">Zinc</keyword>
<keyword evidence="2" id="KW-0963">Cytoplasm</keyword>
<proteinExistence type="predicted"/>
<feature type="region of interest" description="Disordered" evidence="7">
    <location>
        <begin position="1"/>
        <end position="83"/>
    </location>
</feature>
<dbReference type="GO" id="GO:0008270">
    <property type="term" value="F:zinc ion binding"/>
    <property type="evidence" value="ECO:0007669"/>
    <property type="project" value="UniProtKB-KW"/>
</dbReference>
<dbReference type="EMBL" id="HE978315">
    <property type="protein sequence ID" value="CCK69074.1"/>
    <property type="molecule type" value="Genomic_DNA"/>
</dbReference>
<protein>
    <recommendedName>
        <fullName evidence="8">RING-type domain-containing protein</fullName>
    </recommendedName>
</protein>
<dbReference type="GO" id="GO:0070651">
    <property type="term" value="P:nonfunctional rRNA decay"/>
    <property type="evidence" value="ECO:0007669"/>
    <property type="project" value="EnsemblFungi"/>
</dbReference>
<dbReference type="GO" id="GO:0022626">
    <property type="term" value="C:cytosolic ribosome"/>
    <property type="evidence" value="ECO:0007669"/>
    <property type="project" value="EnsemblFungi"/>
</dbReference>
<dbReference type="InterPro" id="IPR013083">
    <property type="entry name" value="Znf_RING/FYVE/PHD"/>
</dbReference>
<keyword evidence="4 6" id="KW-0863">Zinc-finger</keyword>
<evidence type="ECO:0000256" key="7">
    <source>
        <dbReference type="SAM" id="MobiDB-lite"/>
    </source>
</evidence>
<evidence type="ECO:0000313" key="10">
    <source>
        <dbReference type="Proteomes" id="UP000006310"/>
    </source>
</evidence>
<dbReference type="SMART" id="SM00184">
    <property type="entry name" value="RING"/>
    <property type="match status" value="1"/>
</dbReference>
<keyword evidence="3" id="KW-0479">Metal-binding</keyword>
<dbReference type="SUPFAM" id="SSF57850">
    <property type="entry name" value="RING/U-box"/>
    <property type="match status" value="1"/>
</dbReference>
<dbReference type="GO" id="GO:0045944">
    <property type="term" value="P:positive regulation of transcription by RNA polymerase II"/>
    <property type="evidence" value="ECO:0007669"/>
    <property type="project" value="TreeGrafter"/>
</dbReference>